<evidence type="ECO:0008006" key="3">
    <source>
        <dbReference type="Google" id="ProtNLM"/>
    </source>
</evidence>
<comment type="caution">
    <text evidence="1">The sequence shown here is derived from an EMBL/GenBank/DDBJ whole genome shotgun (WGS) entry which is preliminary data.</text>
</comment>
<dbReference type="Proteomes" id="UP000823927">
    <property type="component" value="Unassembled WGS sequence"/>
</dbReference>
<reference evidence="1" key="2">
    <citation type="journal article" date="2021" name="PeerJ">
        <title>Extensive microbial diversity within the chicken gut microbiome revealed by metagenomics and culture.</title>
        <authorList>
            <person name="Gilroy R."/>
            <person name="Ravi A."/>
            <person name="Getino M."/>
            <person name="Pursley I."/>
            <person name="Horton D.L."/>
            <person name="Alikhan N.F."/>
            <person name="Baker D."/>
            <person name="Gharbi K."/>
            <person name="Hall N."/>
            <person name="Watson M."/>
            <person name="Adriaenssens E.M."/>
            <person name="Foster-Nyarko E."/>
            <person name="Jarju S."/>
            <person name="Secka A."/>
            <person name="Antonio M."/>
            <person name="Oren A."/>
            <person name="Chaudhuri R.R."/>
            <person name="La Ragione R."/>
            <person name="Hildebrand F."/>
            <person name="Pallen M.J."/>
        </authorList>
    </citation>
    <scope>NUCLEOTIDE SEQUENCE</scope>
    <source>
        <strain evidence="1">CHK178-757</strain>
    </source>
</reference>
<reference evidence="1" key="1">
    <citation type="submission" date="2020-10" db="EMBL/GenBank/DDBJ databases">
        <authorList>
            <person name="Gilroy R."/>
        </authorList>
    </citation>
    <scope>NUCLEOTIDE SEQUENCE</scope>
    <source>
        <strain evidence="1">CHK178-757</strain>
    </source>
</reference>
<evidence type="ECO:0000313" key="1">
    <source>
        <dbReference type="EMBL" id="HIS46831.1"/>
    </source>
</evidence>
<sequence length="184" mass="21142">MFGKSRPDPKARETAILQCRVSLRKLQAKYRAMLERETRIARELRAKNMTSPSNDTKIKINYYMLREIDKTMARLSEMQDTAQLNEAMNEFAAVLASVNKMSAKVDKADGKAISKNIGKMNQKAAKEEEQLSRILNRMEKNAGFIEMEQEPEAIVNEQTEPAETMSESVMDEINRYVDEMIRTL</sequence>
<dbReference type="AlphaFoldDB" id="A0A9D1JQ49"/>
<name>A0A9D1JQ49_9FIRM</name>
<organism evidence="1 2">
    <name type="scientific">Candidatus Scybalocola faecigallinarum</name>
    <dbReference type="NCBI Taxonomy" id="2840941"/>
    <lineage>
        <taxon>Bacteria</taxon>
        <taxon>Bacillati</taxon>
        <taxon>Bacillota</taxon>
        <taxon>Clostridia</taxon>
        <taxon>Lachnospirales</taxon>
        <taxon>Lachnospiraceae</taxon>
        <taxon>Lachnospiraceae incertae sedis</taxon>
        <taxon>Candidatus Scybalocola (ex Gilroy et al. 2021)</taxon>
    </lineage>
</organism>
<protein>
    <recommendedName>
        <fullName evidence="3">SNF7 family protein</fullName>
    </recommendedName>
</protein>
<evidence type="ECO:0000313" key="2">
    <source>
        <dbReference type="Proteomes" id="UP000823927"/>
    </source>
</evidence>
<gene>
    <name evidence="1" type="ORF">IAB46_04560</name>
</gene>
<dbReference type="EMBL" id="DVIT01000016">
    <property type="protein sequence ID" value="HIS46831.1"/>
    <property type="molecule type" value="Genomic_DNA"/>
</dbReference>
<proteinExistence type="predicted"/>
<accession>A0A9D1JQ49</accession>